<dbReference type="EMBL" id="PVNL01000030">
    <property type="protein sequence ID" value="PRQ09105.1"/>
    <property type="molecule type" value="Genomic_DNA"/>
</dbReference>
<gene>
    <name evidence="1" type="ORF">ENSA7_10950</name>
</gene>
<comment type="caution">
    <text evidence="1">The sequence shown here is derived from an EMBL/GenBank/DDBJ whole genome shotgun (WGS) entry which is preliminary data.</text>
</comment>
<dbReference type="AlphaFoldDB" id="A0A2S9YVH6"/>
<protein>
    <submittedName>
        <fullName evidence="1">Uncharacterized protein</fullName>
    </submittedName>
</protein>
<sequence>MFNGWFIAGRGCFVPAVGARERIELPICGGGELGQVRGRGVDELPVVDEASLLWVALALGQGLWFSPIERLAVGLDVQLAVPLQRGSFSVETAEIQQIAPVSVRGLVGVELRLP</sequence>
<evidence type="ECO:0000313" key="1">
    <source>
        <dbReference type="EMBL" id="PRQ09105.1"/>
    </source>
</evidence>
<accession>A0A2S9YVH6</accession>
<organism evidence="1 2">
    <name type="scientific">Enhygromyxa salina</name>
    <dbReference type="NCBI Taxonomy" id="215803"/>
    <lineage>
        <taxon>Bacteria</taxon>
        <taxon>Pseudomonadati</taxon>
        <taxon>Myxococcota</taxon>
        <taxon>Polyangia</taxon>
        <taxon>Nannocystales</taxon>
        <taxon>Nannocystaceae</taxon>
        <taxon>Enhygromyxa</taxon>
    </lineage>
</organism>
<dbReference type="OrthoDB" id="5530009at2"/>
<evidence type="ECO:0000313" key="2">
    <source>
        <dbReference type="Proteomes" id="UP000238823"/>
    </source>
</evidence>
<reference evidence="1 2" key="1">
    <citation type="submission" date="2018-03" db="EMBL/GenBank/DDBJ databases">
        <title>Draft Genome Sequences of the Obligatory Marine Myxobacteria Enhygromyxa salina SWB007.</title>
        <authorList>
            <person name="Poehlein A."/>
            <person name="Moghaddam J.A."/>
            <person name="Harms H."/>
            <person name="Alanjari M."/>
            <person name="Koenig G.M."/>
            <person name="Daniel R."/>
            <person name="Schaeberle T.F."/>
        </authorList>
    </citation>
    <scope>NUCLEOTIDE SEQUENCE [LARGE SCALE GENOMIC DNA]</scope>
    <source>
        <strain evidence="1 2">SWB007</strain>
    </source>
</reference>
<dbReference type="RefSeq" id="WP_106088142.1">
    <property type="nucleotide sequence ID" value="NZ_PVNL01000030.1"/>
</dbReference>
<proteinExistence type="predicted"/>
<dbReference type="Proteomes" id="UP000238823">
    <property type="component" value="Unassembled WGS sequence"/>
</dbReference>
<name>A0A2S9YVH6_9BACT</name>